<dbReference type="InterPro" id="IPR009075">
    <property type="entry name" value="AcylCo_DH/oxidase_C"/>
</dbReference>
<feature type="domain" description="Acyl-CoA dehydrogenase/oxidase N-terminal" evidence="9">
    <location>
        <begin position="6"/>
        <end position="117"/>
    </location>
</feature>
<dbReference type="Pfam" id="PF00441">
    <property type="entry name" value="Acyl-CoA_dh_1"/>
    <property type="match status" value="1"/>
</dbReference>
<accession>A0A0T7GGL0</accession>
<dbReference type="InterPro" id="IPR046373">
    <property type="entry name" value="Acyl-CoA_Oxase/DH_mid-dom_sf"/>
</dbReference>
<evidence type="ECO:0000256" key="4">
    <source>
        <dbReference type="ARBA" id="ARBA00022827"/>
    </source>
</evidence>
<dbReference type="Pfam" id="PF02771">
    <property type="entry name" value="Acyl-CoA_dh_N"/>
    <property type="match status" value="1"/>
</dbReference>
<dbReference type="InterPro" id="IPR013786">
    <property type="entry name" value="AcylCoA_DH/ox_N"/>
</dbReference>
<dbReference type="GO" id="GO:0050660">
    <property type="term" value="F:flavin adenine dinucleotide binding"/>
    <property type="evidence" value="ECO:0007669"/>
    <property type="project" value="InterPro"/>
</dbReference>
<dbReference type="SUPFAM" id="SSF56645">
    <property type="entry name" value="Acyl-CoA dehydrogenase NM domain-like"/>
    <property type="match status" value="1"/>
</dbReference>
<sequence>MDLNYSDEQLLLKESAERFLKDRYDFEKRNKIIASETGFDAGIWSEMADLGWLALPFAEENGGLGGGAVEISLIMEAIGRALVVEPYLASVILAGGLVEKLGSADQKAKILGGLIAGTSRPALAHTERQTGFHLGKIAATATKSADGYTISGEKPLVPGGPFADIFLVSAKLDGTVKLFVVPAGASGLTSTQVKLVDGSRASDLVLDNVSVPTSALLGAASDTLFEIEAAHDRANAALASEAVGIMYALMDATVAYTKERVQFGKPLAAFQALQHRMAEMAVKCQEARGSALLATLSVDAPRLMRIRGVSGARAKIGKVSRSVAQEAIQLHGAMGFSEEMPIGAWFRRLYAIENTFGTTADHLKRYGEIIRDPAMLSGSLLREPL</sequence>
<dbReference type="Gene3D" id="1.20.140.10">
    <property type="entry name" value="Butyryl-CoA Dehydrogenase, subunit A, domain 3"/>
    <property type="match status" value="1"/>
</dbReference>
<dbReference type="PANTHER" id="PTHR43884:SF20">
    <property type="entry name" value="ACYL-COA DEHYDROGENASE FADE28"/>
    <property type="match status" value="1"/>
</dbReference>
<evidence type="ECO:0000256" key="1">
    <source>
        <dbReference type="ARBA" id="ARBA00001974"/>
    </source>
</evidence>
<evidence type="ECO:0000313" key="10">
    <source>
        <dbReference type="EMBL" id="CDZ46328.1"/>
    </source>
</evidence>
<dbReference type="InterPro" id="IPR037069">
    <property type="entry name" value="AcylCoA_DH/ox_N_sf"/>
</dbReference>
<keyword evidence="3 6" id="KW-0285">Flavoprotein</keyword>
<dbReference type="GO" id="GO:0003995">
    <property type="term" value="F:acyl-CoA dehydrogenase activity"/>
    <property type="evidence" value="ECO:0007669"/>
    <property type="project" value="TreeGrafter"/>
</dbReference>
<organism evidence="10 11">
    <name type="scientific">Neorhizobium galegae bv. officinalis</name>
    <dbReference type="NCBI Taxonomy" id="323656"/>
    <lineage>
        <taxon>Bacteria</taxon>
        <taxon>Pseudomonadati</taxon>
        <taxon>Pseudomonadota</taxon>
        <taxon>Alphaproteobacteria</taxon>
        <taxon>Hyphomicrobiales</taxon>
        <taxon>Rhizobiaceae</taxon>
        <taxon>Rhizobium/Agrobacterium group</taxon>
        <taxon>Neorhizobium</taxon>
    </lineage>
</organism>
<dbReference type="SUPFAM" id="SSF47203">
    <property type="entry name" value="Acyl-CoA dehydrogenase C-terminal domain-like"/>
    <property type="match status" value="1"/>
</dbReference>
<dbReference type="Pfam" id="PF02770">
    <property type="entry name" value="Acyl-CoA_dh_M"/>
    <property type="match status" value="1"/>
</dbReference>
<evidence type="ECO:0000256" key="5">
    <source>
        <dbReference type="ARBA" id="ARBA00023002"/>
    </source>
</evidence>
<keyword evidence="5 6" id="KW-0560">Oxidoreductase</keyword>
<feature type="domain" description="Acyl-CoA oxidase/dehydrogenase middle" evidence="8">
    <location>
        <begin position="122"/>
        <end position="209"/>
    </location>
</feature>
<dbReference type="PANTHER" id="PTHR43884">
    <property type="entry name" value="ACYL-COA DEHYDROGENASE"/>
    <property type="match status" value="1"/>
</dbReference>
<dbReference type="CDD" id="cd00567">
    <property type="entry name" value="ACAD"/>
    <property type="match status" value="1"/>
</dbReference>
<name>A0A0T7GGL0_NEOGA</name>
<comment type="similarity">
    <text evidence="2 6">Belongs to the acyl-CoA dehydrogenase family.</text>
</comment>
<protein>
    <submittedName>
        <fullName evidence="10">Pimeloyl-CoA dehydrogenase</fullName>
    </submittedName>
</protein>
<comment type="cofactor">
    <cofactor evidence="1 6">
        <name>FAD</name>
        <dbReference type="ChEBI" id="CHEBI:57692"/>
    </cofactor>
</comment>
<evidence type="ECO:0000256" key="3">
    <source>
        <dbReference type="ARBA" id="ARBA00022630"/>
    </source>
</evidence>
<keyword evidence="4 6" id="KW-0274">FAD</keyword>
<evidence type="ECO:0000259" key="9">
    <source>
        <dbReference type="Pfam" id="PF02771"/>
    </source>
</evidence>
<gene>
    <name evidence="10" type="ORF">NGAL_HAMBI1189_13530</name>
</gene>
<dbReference type="InterPro" id="IPR036250">
    <property type="entry name" value="AcylCo_DH-like_C"/>
</dbReference>
<dbReference type="Proteomes" id="UP000039660">
    <property type="component" value="Unassembled WGS sequence"/>
</dbReference>
<proteinExistence type="inferred from homology"/>
<dbReference type="AlphaFoldDB" id="A0A0T7GGL0"/>
<evidence type="ECO:0000259" key="7">
    <source>
        <dbReference type="Pfam" id="PF00441"/>
    </source>
</evidence>
<evidence type="ECO:0000313" key="11">
    <source>
        <dbReference type="Proteomes" id="UP000039660"/>
    </source>
</evidence>
<evidence type="ECO:0000256" key="6">
    <source>
        <dbReference type="RuleBase" id="RU362125"/>
    </source>
</evidence>
<dbReference type="Gene3D" id="1.10.540.10">
    <property type="entry name" value="Acyl-CoA dehydrogenase/oxidase, N-terminal domain"/>
    <property type="match status" value="1"/>
</dbReference>
<evidence type="ECO:0000259" key="8">
    <source>
        <dbReference type="Pfam" id="PF02770"/>
    </source>
</evidence>
<dbReference type="Gene3D" id="2.40.110.10">
    <property type="entry name" value="Butyryl-CoA Dehydrogenase, subunit A, domain 2"/>
    <property type="match status" value="1"/>
</dbReference>
<evidence type="ECO:0000256" key="2">
    <source>
        <dbReference type="ARBA" id="ARBA00009347"/>
    </source>
</evidence>
<dbReference type="RefSeq" id="WP_046632469.1">
    <property type="nucleotide sequence ID" value="NZ_CCRK01000002.1"/>
</dbReference>
<dbReference type="InterPro" id="IPR006091">
    <property type="entry name" value="Acyl-CoA_Oxase/DH_mid-dom"/>
</dbReference>
<feature type="domain" description="Acyl-CoA dehydrogenase/oxidase C-terminal" evidence="7">
    <location>
        <begin position="236"/>
        <end position="361"/>
    </location>
</feature>
<dbReference type="EMBL" id="CCRK01000002">
    <property type="protein sequence ID" value="CDZ46328.1"/>
    <property type="molecule type" value="Genomic_DNA"/>
</dbReference>
<reference evidence="10 11" key="1">
    <citation type="submission" date="2014-08" db="EMBL/GenBank/DDBJ databases">
        <authorList>
            <person name="Chen Y.-H."/>
        </authorList>
    </citation>
    <scope>NUCLEOTIDE SEQUENCE [LARGE SCALE GENOMIC DNA]</scope>
</reference>
<dbReference type="InterPro" id="IPR009100">
    <property type="entry name" value="AcylCoA_DH/oxidase_NM_dom_sf"/>
</dbReference>